<dbReference type="InterPro" id="IPR036590">
    <property type="entry name" value="SRAP-like"/>
</dbReference>
<keyword evidence="7" id="KW-0456">Lyase</keyword>
<evidence type="ECO:0000313" key="10">
    <source>
        <dbReference type="Proteomes" id="UP000183417"/>
    </source>
</evidence>
<sequence>MWRVGRQNPGRWWDEDVFPRGAGAFIRRAQDDAGYSRELVAGQWGLIPWFAKEPKLKFPTNNARSEELAAKASYKHPWARGQRCIIPATTFDEPNWETGKNVWWRFARADGDPWGLAGLWNAWTDPATGQIHESYTMLTINADAHPLMSRMHKPDPKLPADKQDKRSVIPIELADVDQWLAGTVAEASQLLRVAPVEVFQAGPAA</sequence>
<dbReference type="PANTHER" id="PTHR13604:SF0">
    <property type="entry name" value="ABASIC SITE PROCESSING PROTEIN HMCES"/>
    <property type="match status" value="1"/>
</dbReference>
<dbReference type="InterPro" id="IPR003738">
    <property type="entry name" value="SRAP"/>
</dbReference>
<evidence type="ECO:0000313" key="9">
    <source>
        <dbReference type="EMBL" id="SDZ52954.1"/>
    </source>
</evidence>
<keyword evidence="2 8" id="KW-0645">Protease</keyword>
<reference evidence="9 10" key="1">
    <citation type="submission" date="2016-10" db="EMBL/GenBank/DDBJ databases">
        <authorList>
            <person name="de Groot N.N."/>
        </authorList>
    </citation>
    <scope>NUCLEOTIDE SEQUENCE [LARGE SCALE GENOMIC DNA]</scope>
    <source>
        <strain evidence="9 10">LMG 24775</strain>
    </source>
</reference>
<keyword evidence="6" id="KW-0238">DNA-binding</keyword>
<keyword evidence="3" id="KW-0227">DNA damage</keyword>
<dbReference type="SUPFAM" id="SSF143081">
    <property type="entry name" value="BB1717-like"/>
    <property type="match status" value="1"/>
</dbReference>
<dbReference type="PANTHER" id="PTHR13604">
    <property type="entry name" value="DC12-RELATED"/>
    <property type="match status" value="1"/>
</dbReference>
<dbReference type="GO" id="GO:0008233">
    <property type="term" value="F:peptidase activity"/>
    <property type="evidence" value="ECO:0007669"/>
    <property type="project" value="UniProtKB-KW"/>
</dbReference>
<keyword evidence="5" id="KW-0190">Covalent protein-DNA linkage</keyword>
<evidence type="ECO:0000256" key="7">
    <source>
        <dbReference type="ARBA" id="ARBA00023239"/>
    </source>
</evidence>
<evidence type="ECO:0000256" key="4">
    <source>
        <dbReference type="ARBA" id="ARBA00022801"/>
    </source>
</evidence>
<organism evidence="9 10">
    <name type="scientific">Delftia lacustris</name>
    <dbReference type="NCBI Taxonomy" id="558537"/>
    <lineage>
        <taxon>Bacteria</taxon>
        <taxon>Pseudomonadati</taxon>
        <taxon>Pseudomonadota</taxon>
        <taxon>Betaproteobacteria</taxon>
        <taxon>Burkholderiales</taxon>
        <taxon>Comamonadaceae</taxon>
        <taxon>Delftia</taxon>
    </lineage>
</organism>
<evidence type="ECO:0000256" key="3">
    <source>
        <dbReference type="ARBA" id="ARBA00022763"/>
    </source>
</evidence>
<evidence type="ECO:0000256" key="1">
    <source>
        <dbReference type="ARBA" id="ARBA00008136"/>
    </source>
</evidence>
<dbReference type="EC" id="3.4.-.-" evidence="8"/>
<dbReference type="EMBL" id="FNPE01000032">
    <property type="protein sequence ID" value="SDZ52954.1"/>
    <property type="molecule type" value="Genomic_DNA"/>
</dbReference>
<protein>
    <recommendedName>
        <fullName evidence="8">Abasic site processing protein</fullName>
        <ecNumber evidence="8">3.4.-.-</ecNumber>
    </recommendedName>
</protein>
<dbReference type="GO" id="GO:0003697">
    <property type="term" value="F:single-stranded DNA binding"/>
    <property type="evidence" value="ECO:0007669"/>
    <property type="project" value="InterPro"/>
</dbReference>
<keyword evidence="4 8" id="KW-0378">Hydrolase</keyword>
<gene>
    <name evidence="9" type="ORF">SAMN05421547_1329</name>
</gene>
<dbReference type="Pfam" id="PF02586">
    <property type="entry name" value="SRAP"/>
    <property type="match status" value="1"/>
</dbReference>
<dbReference type="AlphaFoldDB" id="A0A1H3TRS9"/>
<proteinExistence type="inferred from homology"/>
<evidence type="ECO:0000256" key="6">
    <source>
        <dbReference type="ARBA" id="ARBA00023125"/>
    </source>
</evidence>
<dbReference type="GO" id="GO:0106300">
    <property type="term" value="P:protein-DNA covalent cross-linking repair"/>
    <property type="evidence" value="ECO:0007669"/>
    <property type="project" value="InterPro"/>
</dbReference>
<evidence type="ECO:0000256" key="8">
    <source>
        <dbReference type="RuleBase" id="RU364100"/>
    </source>
</evidence>
<evidence type="ECO:0000256" key="5">
    <source>
        <dbReference type="ARBA" id="ARBA00023124"/>
    </source>
</evidence>
<comment type="similarity">
    <text evidence="1 8">Belongs to the SOS response-associated peptidase family.</text>
</comment>
<dbReference type="Proteomes" id="UP000183417">
    <property type="component" value="Unassembled WGS sequence"/>
</dbReference>
<evidence type="ECO:0000256" key="2">
    <source>
        <dbReference type="ARBA" id="ARBA00022670"/>
    </source>
</evidence>
<dbReference type="Gene3D" id="3.90.1680.10">
    <property type="entry name" value="SOS response associated peptidase-like"/>
    <property type="match status" value="1"/>
</dbReference>
<name>A0A1H3TRS9_9BURK</name>
<dbReference type="GO" id="GO:0006508">
    <property type="term" value="P:proteolysis"/>
    <property type="evidence" value="ECO:0007669"/>
    <property type="project" value="UniProtKB-KW"/>
</dbReference>
<accession>A0A1H3TRS9</accession>
<dbReference type="GO" id="GO:0016829">
    <property type="term" value="F:lyase activity"/>
    <property type="evidence" value="ECO:0007669"/>
    <property type="project" value="UniProtKB-KW"/>
</dbReference>